<comment type="caution">
    <text evidence="5">The sequence shown here is derived from an EMBL/GenBank/DDBJ whole genome shotgun (WGS) entry which is preliminary data.</text>
</comment>
<dbReference type="EMBL" id="BAABUK010000008">
    <property type="protein sequence ID" value="GAA5810661.1"/>
    <property type="molecule type" value="Genomic_DNA"/>
</dbReference>
<reference evidence="5 6" key="1">
    <citation type="submission" date="2024-04" db="EMBL/GenBank/DDBJ databases">
        <title>genome sequences of Mucor flavus KT1a and Helicostylum pulchrum KT1b strains isolated from the surface of a dry-aged beef.</title>
        <authorList>
            <person name="Toyotome T."/>
            <person name="Hosono M."/>
            <person name="Torimaru M."/>
            <person name="Fukuda K."/>
            <person name="Mikami N."/>
        </authorList>
    </citation>
    <scope>NUCLEOTIDE SEQUENCE [LARGE SCALE GENOMIC DNA]</scope>
    <source>
        <strain evidence="5 6">KT1a</strain>
    </source>
</reference>
<dbReference type="CDD" id="cd16905">
    <property type="entry name" value="YEATS_Taf14_like"/>
    <property type="match status" value="1"/>
</dbReference>
<feature type="compositionally biased region" description="Low complexity" evidence="3">
    <location>
        <begin position="167"/>
        <end position="194"/>
    </location>
</feature>
<feature type="domain" description="YEATS" evidence="4">
    <location>
        <begin position="1"/>
        <end position="135"/>
    </location>
</feature>
<feature type="compositionally biased region" description="Acidic residues" evidence="3">
    <location>
        <begin position="519"/>
        <end position="528"/>
    </location>
</feature>
<evidence type="ECO:0000313" key="6">
    <source>
        <dbReference type="Proteomes" id="UP001473302"/>
    </source>
</evidence>
<evidence type="ECO:0000256" key="3">
    <source>
        <dbReference type="SAM" id="MobiDB-lite"/>
    </source>
</evidence>
<feature type="region of interest" description="Disordered" evidence="3">
    <location>
        <begin position="386"/>
        <end position="454"/>
    </location>
</feature>
<dbReference type="PANTHER" id="PTHR23195">
    <property type="entry name" value="YEATS DOMAIN"/>
    <property type="match status" value="1"/>
</dbReference>
<keyword evidence="1 2" id="KW-0539">Nucleus</keyword>
<feature type="compositionally biased region" description="Polar residues" evidence="3">
    <location>
        <begin position="236"/>
        <end position="265"/>
    </location>
</feature>
<evidence type="ECO:0000259" key="4">
    <source>
        <dbReference type="PROSITE" id="PS51037"/>
    </source>
</evidence>
<proteinExistence type="predicted"/>
<feature type="region of interest" description="Disordered" evidence="3">
    <location>
        <begin position="136"/>
        <end position="272"/>
    </location>
</feature>
<feature type="compositionally biased region" description="Polar residues" evidence="3">
    <location>
        <begin position="487"/>
        <end position="510"/>
    </location>
</feature>
<accession>A0ABP9YUY8</accession>
<sequence>MTTVSQDIKISCHNSVIKGSGAKSNDGHPWRNWKITVVAMDGEKEVKGKLSIILDHICYILHPTFPEPRREEPYVLEEKGWGEFDMRIVLYFTDNLTDPRVITFDLNFAQSNYSITHKLEFPNASPELIRLLAKDPSTNARKGGKKPISLANNNNKSKPKKNNAETNNNNNNNNESGNSSRSSSRSRSSSSSGRQTAKKKPETHTKTAKKAKPETKSKPEKHPKKTYSPSPIPRSPSFNNLSPAPNSIPTSSPAYSHITTATPESNNDEKIVSPENNLIQDEGEHAYTLRDVYNLDSIHRAKIDEETRERWGIPEIDMMELAKRIYRMPEEQCEELQQIIIDNQTDGMQMVSDSDGGVGIDLYSLGPSLLEKLWDFSADMISDDNQSFTSQDAHASDLELDSDTEQGEYNSDDDGEIRTTYDDPQITDDDVHTEREEGEESDYNRYGSGAYEPTGYREIGEFHYTPDHNNIIQNSGADEPSFHFSDNESTNGEQHTSNHLTNGYMNNHMTNGGYHETSDMDVQDDDDY</sequence>
<dbReference type="Proteomes" id="UP001473302">
    <property type="component" value="Unassembled WGS sequence"/>
</dbReference>
<dbReference type="InterPro" id="IPR038704">
    <property type="entry name" value="YEAST_sf"/>
</dbReference>
<evidence type="ECO:0000313" key="5">
    <source>
        <dbReference type="EMBL" id="GAA5810661.1"/>
    </source>
</evidence>
<organism evidence="5 6">
    <name type="scientific">Mucor flavus</name>
    <dbReference type="NCBI Taxonomy" id="439312"/>
    <lineage>
        <taxon>Eukaryota</taxon>
        <taxon>Fungi</taxon>
        <taxon>Fungi incertae sedis</taxon>
        <taxon>Mucoromycota</taxon>
        <taxon>Mucoromycotina</taxon>
        <taxon>Mucoromycetes</taxon>
        <taxon>Mucorales</taxon>
        <taxon>Mucorineae</taxon>
        <taxon>Mucoraceae</taxon>
        <taxon>Mucor</taxon>
    </lineage>
</organism>
<dbReference type="PROSITE" id="PS51037">
    <property type="entry name" value="YEATS"/>
    <property type="match status" value="1"/>
</dbReference>
<dbReference type="Gene3D" id="2.60.40.1970">
    <property type="entry name" value="YEATS domain"/>
    <property type="match status" value="1"/>
</dbReference>
<evidence type="ECO:0000256" key="1">
    <source>
        <dbReference type="ARBA" id="ARBA00023242"/>
    </source>
</evidence>
<comment type="subcellular location">
    <subcellularLocation>
        <location evidence="2">Nucleus</location>
    </subcellularLocation>
</comment>
<gene>
    <name evidence="5" type="ORF">MFLAVUS_004087</name>
</gene>
<feature type="region of interest" description="Disordered" evidence="3">
    <location>
        <begin position="470"/>
        <end position="528"/>
    </location>
</feature>
<feature type="compositionally biased region" description="Basic and acidic residues" evidence="3">
    <location>
        <begin position="199"/>
        <end position="220"/>
    </location>
</feature>
<dbReference type="InterPro" id="IPR005033">
    <property type="entry name" value="YEATS"/>
</dbReference>
<protein>
    <recommendedName>
        <fullName evidence="4">YEATS domain-containing protein</fullName>
    </recommendedName>
</protein>
<feature type="compositionally biased region" description="Acidic residues" evidence="3">
    <location>
        <begin position="398"/>
        <end position="415"/>
    </location>
</feature>
<dbReference type="InterPro" id="IPR055129">
    <property type="entry name" value="YEATS_dom"/>
</dbReference>
<evidence type="ECO:0000256" key="2">
    <source>
        <dbReference type="PROSITE-ProRule" id="PRU00376"/>
    </source>
</evidence>
<name>A0ABP9YUY8_9FUNG</name>
<keyword evidence="6" id="KW-1185">Reference proteome</keyword>
<dbReference type="Pfam" id="PF03366">
    <property type="entry name" value="YEATS"/>
    <property type="match status" value="1"/>
</dbReference>